<dbReference type="InterPro" id="IPR002347">
    <property type="entry name" value="SDR_fam"/>
</dbReference>
<dbReference type="EMBL" id="JAUJWV010000002">
    <property type="protein sequence ID" value="MDN7242943.1"/>
    <property type="molecule type" value="Genomic_DNA"/>
</dbReference>
<dbReference type="Gene3D" id="3.40.50.720">
    <property type="entry name" value="NAD(P)-binding Rossmann-like Domain"/>
    <property type="match status" value="1"/>
</dbReference>
<keyword evidence="2" id="KW-0560">Oxidoreductase</keyword>
<dbReference type="Proteomes" id="UP001172055">
    <property type="component" value="Unassembled WGS sequence"/>
</dbReference>
<evidence type="ECO:0000313" key="4">
    <source>
        <dbReference type="EMBL" id="MDN7242943.1"/>
    </source>
</evidence>
<evidence type="ECO:0000256" key="2">
    <source>
        <dbReference type="ARBA" id="ARBA00023002"/>
    </source>
</evidence>
<organism evidence="4 5">
    <name type="scientific">Planococcus shixiaomingii</name>
    <dbReference type="NCBI Taxonomy" id="3058393"/>
    <lineage>
        <taxon>Bacteria</taxon>
        <taxon>Bacillati</taxon>
        <taxon>Bacillota</taxon>
        <taxon>Bacilli</taxon>
        <taxon>Bacillales</taxon>
        <taxon>Caryophanaceae</taxon>
        <taxon>Planococcus</taxon>
    </lineage>
</organism>
<dbReference type="PRINTS" id="PR00080">
    <property type="entry name" value="SDRFAMILY"/>
</dbReference>
<gene>
    <name evidence="4" type="ORF">QWY14_14100</name>
</gene>
<protein>
    <submittedName>
        <fullName evidence="4">SDR family oxidoreductase</fullName>
    </submittedName>
</protein>
<dbReference type="PANTHER" id="PTHR43639">
    <property type="entry name" value="OXIDOREDUCTASE, SHORT-CHAIN DEHYDROGENASE/REDUCTASE FAMILY (AFU_ORTHOLOGUE AFUA_5G02870)"/>
    <property type="match status" value="1"/>
</dbReference>
<evidence type="ECO:0000313" key="5">
    <source>
        <dbReference type="Proteomes" id="UP001172055"/>
    </source>
</evidence>
<name>A0ABT8N4Z5_9BACL</name>
<feature type="domain" description="Ketoreductase" evidence="3">
    <location>
        <begin position="4"/>
        <end position="187"/>
    </location>
</feature>
<dbReference type="PRINTS" id="PR00081">
    <property type="entry name" value="GDHRDH"/>
</dbReference>
<dbReference type="PROSITE" id="PS00061">
    <property type="entry name" value="ADH_SHORT"/>
    <property type="match status" value="1"/>
</dbReference>
<dbReference type="InterPro" id="IPR057326">
    <property type="entry name" value="KR_dom"/>
</dbReference>
<dbReference type="NCBIfam" id="NF005559">
    <property type="entry name" value="PRK07231.1"/>
    <property type="match status" value="1"/>
</dbReference>
<reference evidence="4 5" key="1">
    <citation type="submission" date="2023-06" db="EMBL/GenBank/DDBJ databases">
        <title>Novel species in genus Planococcus.</title>
        <authorList>
            <person name="Ning S."/>
        </authorList>
    </citation>
    <scope>NUCLEOTIDE SEQUENCE [LARGE SCALE GENOMIC DNA]</scope>
    <source>
        <strain evidence="4 5">N028</strain>
    </source>
</reference>
<sequence>MGRRAVIVTGAASGIGKGIAEKFAASGDDVLLVDIKEQQLNDAKEQLAATFPEAVIKTAAGDLTSKEFVECIVSECKSVFGRADVLVNCAGIFPSTPFLQISREEWDSVVGLNLSATFFVTQAIARLMVETKPDNANIINISSTASEVARPGVAHYCSSKAGVKMLTQVLALELAPYGIRVNAVGPGLVETEALLATLNNEKSIAEHKEKVSFAPLNRTAELSEIAAAVYFLSSKEASYITGQNLLVDGGYSAGRVFKSFAPQGKKAIE</sequence>
<dbReference type="Pfam" id="PF13561">
    <property type="entry name" value="adh_short_C2"/>
    <property type="match status" value="1"/>
</dbReference>
<evidence type="ECO:0000256" key="1">
    <source>
        <dbReference type="ARBA" id="ARBA00006484"/>
    </source>
</evidence>
<proteinExistence type="inferred from homology"/>
<comment type="similarity">
    <text evidence="1">Belongs to the short-chain dehydrogenases/reductases (SDR) family.</text>
</comment>
<dbReference type="PANTHER" id="PTHR43639:SF1">
    <property type="entry name" value="SHORT-CHAIN DEHYDROGENASE_REDUCTASE FAMILY PROTEIN"/>
    <property type="match status" value="1"/>
</dbReference>
<accession>A0ABT8N4Z5</accession>
<comment type="caution">
    <text evidence="4">The sequence shown here is derived from an EMBL/GenBank/DDBJ whole genome shotgun (WGS) entry which is preliminary data.</text>
</comment>
<evidence type="ECO:0000259" key="3">
    <source>
        <dbReference type="SMART" id="SM00822"/>
    </source>
</evidence>
<dbReference type="InterPro" id="IPR020904">
    <property type="entry name" value="Sc_DH/Rdtase_CS"/>
</dbReference>
<dbReference type="SMART" id="SM00822">
    <property type="entry name" value="PKS_KR"/>
    <property type="match status" value="1"/>
</dbReference>
<dbReference type="InterPro" id="IPR036291">
    <property type="entry name" value="NAD(P)-bd_dom_sf"/>
</dbReference>
<keyword evidence="5" id="KW-1185">Reference proteome</keyword>
<dbReference type="SUPFAM" id="SSF51735">
    <property type="entry name" value="NAD(P)-binding Rossmann-fold domains"/>
    <property type="match status" value="1"/>
</dbReference>
<dbReference type="CDD" id="cd05233">
    <property type="entry name" value="SDR_c"/>
    <property type="match status" value="1"/>
</dbReference>
<dbReference type="RefSeq" id="WP_301724505.1">
    <property type="nucleotide sequence ID" value="NZ_JAUJWV010000002.1"/>
</dbReference>